<evidence type="ECO:0000256" key="1">
    <source>
        <dbReference type="ARBA" id="ARBA00004442"/>
    </source>
</evidence>
<comment type="subcellular location">
    <subcellularLocation>
        <location evidence="1">Cell outer membrane</location>
    </subcellularLocation>
</comment>
<evidence type="ECO:0000313" key="4">
    <source>
        <dbReference type="EMBL" id="BDX08399.1"/>
    </source>
</evidence>
<evidence type="ECO:0000256" key="3">
    <source>
        <dbReference type="ARBA" id="ARBA00023237"/>
    </source>
</evidence>
<sequence>MARYGEAVFMDAVYLHDVNFSYQLTDDVMVYGGINNLSDEEPFITAYATPVSVRGRYFFMGVNVVLE</sequence>
<reference evidence="4" key="1">
    <citation type="submission" date="2023-01" db="EMBL/GenBank/DDBJ databases">
        <title>Complete genome sequence of Planctobacterium marinum strain Dej080120_11.</title>
        <authorList>
            <person name="Ueki S."/>
            <person name="Maruyama F."/>
        </authorList>
    </citation>
    <scope>NUCLEOTIDE SEQUENCE</scope>
    <source>
        <strain evidence="4">Dej080120_11</strain>
    </source>
</reference>
<evidence type="ECO:0000256" key="2">
    <source>
        <dbReference type="ARBA" id="ARBA00023136"/>
    </source>
</evidence>
<name>A0AA48HUV4_9ALTE</name>
<dbReference type="EMBL" id="AP027272">
    <property type="protein sequence ID" value="BDX08399.1"/>
    <property type="molecule type" value="Genomic_DNA"/>
</dbReference>
<keyword evidence="2" id="KW-0472">Membrane</keyword>
<dbReference type="GO" id="GO:0009279">
    <property type="term" value="C:cell outer membrane"/>
    <property type="evidence" value="ECO:0007669"/>
    <property type="project" value="UniProtKB-SubCell"/>
</dbReference>
<protein>
    <recommendedName>
        <fullName evidence="6">TonB-dependent receptor</fullName>
    </recommendedName>
</protein>
<dbReference type="RefSeq" id="WP_338294471.1">
    <property type="nucleotide sequence ID" value="NZ_AP027272.1"/>
</dbReference>
<dbReference type="Gene3D" id="2.40.170.20">
    <property type="entry name" value="TonB-dependent receptor, beta-barrel domain"/>
    <property type="match status" value="1"/>
</dbReference>
<keyword evidence="5" id="KW-1185">Reference proteome</keyword>
<gene>
    <name evidence="4" type="ORF">MACH26_39200</name>
</gene>
<dbReference type="AlphaFoldDB" id="A0AA48HUV4"/>
<keyword evidence="3" id="KW-0998">Cell outer membrane</keyword>
<evidence type="ECO:0008006" key="6">
    <source>
        <dbReference type="Google" id="ProtNLM"/>
    </source>
</evidence>
<dbReference type="SUPFAM" id="SSF56935">
    <property type="entry name" value="Porins"/>
    <property type="match status" value="1"/>
</dbReference>
<accession>A0AA48HUV4</accession>
<dbReference type="InterPro" id="IPR036942">
    <property type="entry name" value="Beta-barrel_TonB_sf"/>
</dbReference>
<proteinExistence type="predicted"/>
<organism evidence="4 5">
    <name type="scientific">Planctobacterium marinum</name>
    <dbReference type="NCBI Taxonomy" id="1631968"/>
    <lineage>
        <taxon>Bacteria</taxon>
        <taxon>Pseudomonadati</taxon>
        <taxon>Pseudomonadota</taxon>
        <taxon>Gammaproteobacteria</taxon>
        <taxon>Alteromonadales</taxon>
        <taxon>Alteromonadaceae</taxon>
        <taxon>Planctobacterium</taxon>
    </lineage>
</organism>
<dbReference type="Proteomes" id="UP001333710">
    <property type="component" value="Chromosome"/>
</dbReference>
<dbReference type="KEGG" id="pmaw:MACH26_39200"/>
<evidence type="ECO:0000313" key="5">
    <source>
        <dbReference type="Proteomes" id="UP001333710"/>
    </source>
</evidence>